<reference evidence="1 2" key="1">
    <citation type="submission" date="2023-04" db="EMBL/GenBank/DDBJ databases">
        <title>Forest soil microbial communities from Buena Vista Peninsula, Colon Province, Panama.</title>
        <authorList>
            <person name="Bouskill N."/>
        </authorList>
    </citation>
    <scope>NUCLEOTIDE SEQUENCE [LARGE SCALE GENOMIC DNA]</scope>
    <source>
        <strain evidence="1 2">AC80</strain>
    </source>
</reference>
<gene>
    <name evidence="1" type="ORF">M2272_003536</name>
</gene>
<organism evidence="1 2">
    <name type="scientific">Mycolicibacterium frederiksbergense</name>
    <dbReference type="NCBI Taxonomy" id="117567"/>
    <lineage>
        <taxon>Bacteria</taxon>
        <taxon>Bacillati</taxon>
        <taxon>Actinomycetota</taxon>
        <taxon>Actinomycetes</taxon>
        <taxon>Mycobacteriales</taxon>
        <taxon>Mycobacteriaceae</taxon>
        <taxon>Mycolicibacterium</taxon>
    </lineage>
</organism>
<name>A0ABT6L1Q9_9MYCO</name>
<keyword evidence="2" id="KW-1185">Reference proteome</keyword>
<dbReference type="EMBL" id="JARXVE010000005">
    <property type="protein sequence ID" value="MDH6196883.1"/>
    <property type="molecule type" value="Genomic_DNA"/>
</dbReference>
<dbReference type="SUPFAM" id="SSF52980">
    <property type="entry name" value="Restriction endonuclease-like"/>
    <property type="match status" value="1"/>
</dbReference>
<proteinExistence type="predicted"/>
<accession>A0ABT6L1Q9</accession>
<evidence type="ECO:0000313" key="2">
    <source>
        <dbReference type="Proteomes" id="UP001160130"/>
    </source>
</evidence>
<dbReference type="Gene3D" id="3.40.960.10">
    <property type="entry name" value="VSR Endonuclease"/>
    <property type="match status" value="1"/>
</dbReference>
<dbReference type="RefSeq" id="WP_280833480.1">
    <property type="nucleotide sequence ID" value="NZ_JARXVE010000005.1"/>
</dbReference>
<evidence type="ECO:0008006" key="3">
    <source>
        <dbReference type="Google" id="ProtNLM"/>
    </source>
</evidence>
<protein>
    <recommendedName>
        <fullName evidence="3">DUF559 domain-containing protein</fullName>
    </recommendedName>
</protein>
<sequence length="298" mass="33659">MEPVRRRRRPNPQAGDWPFLGSEALAAGKLNRYQLSTRYEMLHRDVYVPRGAVLTPIDRAVAAWLWSGRRAVAAGLSAAALHGSRWIKAKYPAELIHSSRHKTRGIVLHSDALADGEVCRVRGIQVTTPERTAFDLGRRRGLTSAVIRVDALIQATRLKIPDVASLVDRHRGVRGLVQLRQVLDLVDDGAESPQESRLRLLYREAGMRPSHTQINVFDGYRLVGRIDMGWPEWKVGVQYDGIQHWTDPKQRTKDIDQNVEYEDLGWRIVRVGADLLRYRQGTVIARTRAALRASGSPM</sequence>
<dbReference type="InterPro" id="IPR011335">
    <property type="entry name" value="Restrct_endonuc-II-like"/>
</dbReference>
<dbReference type="Proteomes" id="UP001160130">
    <property type="component" value="Unassembled WGS sequence"/>
</dbReference>
<evidence type="ECO:0000313" key="1">
    <source>
        <dbReference type="EMBL" id="MDH6196883.1"/>
    </source>
</evidence>
<comment type="caution">
    <text evidence="1">The sequence shown here is derived from an EMBL/GenBank/DDBJ whole genome shotgun (WGS) entry which is preliminary data.</text>
</comment>